<proteinExistence type="predicted"/>
<dbReference type="RefSeq" id="WP_266152415.1">
    <property type="nucleotide sequence ID" value="NZ_CP064028.1"/>
</dbReference>
<dbReference type="Proteomes" id="UP001595961">
    <property type="component" value="Unassembled WGS sequence"/>
</dbReference>
<evidence type="ECO:0000313" key="1">
    <source>
        <dbReference type="EMBL" id="MFC4526719.1"/>
    </source>
</evidence>
<evidence type="ECO:0000313" key="2">
    <source>
        <dbReference type="Proteomes" id="UP001595961"/>
    </source>
</evidence>
<organism evidence="1 2">
    <name type="scientific">Dyella halodurans</name>
    <dbReference type="NCBI Taxonomy" id="1920171"/>
    <lineage>
        <taxon>Bacteria</taxon>
        <taxon>Pseudomonadati</taxon>
        <taxon>Pseudomonadota</taxon>
        <taxon>Gammaproteobacteria</taxon>
        <taxon>Lysobacterales</taxon>
        <taxon>Rhodanobacteraceae</taxon>
        <taxon>Dyella</taxon>
    </lineage>
</organism>
<reference evidence="2" key="1">
    <citation type="journal article" date="2019" name="Int. J. Syst. Evol. Microbiol.">
        <title>The Global Catalogue of Microorganisms (GCM) 10K type strain sequencing project: providing services to taxonomists for standard genome sequencing and annotation.</title>
        <authorList>
            <consortium name="The Broad Institute Genomics Platform"/>
            <consortium name="The Broad Institute Genome Sequencing Center for Infectious Disease"/>
            <person name="Wu L."/>
            <person name="Ma J."/>
        </authorList>
    </citation>
    <scope>NUCLEOTIDE SEQUENCE [LARGE SCALE GENOMIC DNA]</scope>
    <source>
        <strain evidence="2">CCM 4481</strain>
    </source>
</reference>
<protein>
    <submittedName>
        <fullName evidence="1">Uncharacterized protein</fullName>
    </submittedName>
</protein>
<name>A0ABV9C158_9GAMM</name>
<keyword evidence="2" id="KW-1185">Reference proteome</keyword>
<gene>
    <name evidence="1" type="ORF">ACFO5W_08725</name>
</gene>
<sequence length="228" mass="24919">MVILLSIALIAAQQVAGSSGKTTSAIQCGEAKFTPETIICEHRDLQDFDASIAVSFEALKKTYNGEDLATFLQGQHFWLVERNDCRNGPTSDHYADGVYGCVREKLQSRDQVLRALVASPEKLQSTLADYSFVEPQYVHKHGALLVGKQVQVFGFLDLAACQSPETELRDGVITFKGASLPARLKSLPVEQVAYVCNKHPGSWWSGTIKAEEGGPYLYVTELLGVALP</sequence>
<accession>A0ABV9C158</accession>
<dbReference type="EMBL" id="JBHSGA010000015">
    <property type="protein sequence ID" value="MFC4526719.1"/>
    <property type="molecule type" value="Genomic_DNA"/>
</dbReference>
<comment type="caution">
    <text evidence="1">The sequence shown here is derived from an EMBL/GenBank/DDBJ whole genome shotgun (WGS) entry which is preliminary data.</text>
</comment>